<keyword evidence="2" id="KW-0677">Repeat</keyword>
<name>A0A8K1CMN9_PYTOL</name>
<dbReference type="PANTHER" id="PTHR46652">
    <property type="entry name" value="LEUCINE-RICH REPEAT AND IQ DOMAIN-CONTAINING PROTEIN 1-RELATED"/>
    <property type="match status" value="1"/>
</dbReference>
<dbReference type="InterPro" id="IPR050836">
    <property type="entry name" value="SDS22/Internalin_LRR"/>
</dbReference>
<dbReference type="InterPro" id="IPR001611">
    <property type="entry name" value="Leu-rich_rpt"/>
</dbReference>
<dbReference type="OrthoDB" id="10262005at2759"/>
<dbReference type="Proteomes" id="UP000794436">
    <property type="component" value="Unassembled WGS sequence"/>
</dbReference>
<dbReference type="SMART" id="SM00365">
    <property type="entry name" value="LRR_SD22"/>
    <property type="match status" value="5"/>
</dbReference>
<dbReference type="InterPro" id="IPR025875">
    <property type="entry name" value="Leu-rich_rpt_4"/>
</dbReference>
<dbReference type="EMBL" id="SPLM01000038">
    <property type="protein sequence ID" value="TMW65123.1"/>
    <property type="molecule type" value="Genomic_DNA"/>
</dbReference>
<evidence type="ECO:0000256" key="1">
    <source>
        <dbReference type="ARBA" id="ARBA00022614"/>
    </source>
</evidence>
<dbReference type="SMART" id="SM00369">
    <property type="entry name" value="LRR_TYP"/>
    <property type="match status" value="4"/>
</dbReference>
<evidence type="ECO:0000313" key="4">
    <source>
        <dbReference type="Proteomes" id="UP000794436"/>
    </source>
</evidence>
<dbReference type="Pfam" id="PF14580">
    <property type="entry name" value="LRR_9"/>
    <property type="match status" value="1"/>
</dbReference>
<organism evidence="3 4">
    <name type="scientific">Pythium oligandrum</name>
    <name type="common">Mycoparasitic fungus</name>
    <dbReference type="NCBI Taxonomy" id="41045"/>
    <lineage>
        <taxon>Eukaryota</taxon>
        <taxon>Sar</taxon>
        <taxon>Stramenopiles</taxon>
        <taxon>Oomycota</taxon>
        <taxon>Peronosporomycetes</taxon>
        <taxon>Pythiales</taxon>
        <taxon>Pythiaceae</taxon>
        <taxon>Pythium</taxon>
    </lineage>
</organism>
<dbReference type="AlphaFoldDB" id="A0A8K1CMN9"/>
<accession>A0A8K1CMN9</accession>
<evidence type="ECO:0000313" key="3">
    <source>
        <dbReference type="EMBL" id="TMW65123.1"/>
    </source>
</evidence>
<dbReference type="Pfam" id="PF12799">
    <property type="entry name" value="LRR_4"/>
    <property type="match status" value="1"/>
</dbReference>
<evidence type="ECO:0000256" key="2">
    <source>
        <dbReference type="ARBA" id="ARBA00022737"/>
    </source>
</evidence>
<gene>
    <name evidence="3" type="ORF">Poli38472_009290</name>
</gene>
<protein>
    <submittedName>
        <fullName evidence="3">Uncharacterized protein</fullName>
    </submittedName>
</protein>
<dbReference type="InterPro" id="IPR032675">
    <property type="entry name" value="LRR_dom_sf"/>
</dbReference>
<reference evidence="3" key="1">
    <citation type="submission" date="2019-03" db="EMBL/GenBank/DDBJ databases">
        <title>Long read genome sequence of the mycoparasitic Pythium oligandrum ATCC 38472 isolated from sugarbeet rhizosphere.</title>
        <authorList>
            <person name="Gaulin E."/>
        </authorList>
    </citation>
    <scope>NUCLEOTIDE SEQUENCE</scope>
    <source>
        <strain evidence="3">ATCC 38472_TT</strain>
    </source>
</reference>
<dbReference type="Gene3D" id="3.80.10.10">
    <property type="entry name" value="Ribonuclease Inhibitor"/>
    <property type="match status" value="2"/>
</dbReference>
<proteinExistence type="predicted"/>
<dbReference type="SUPFAM" id="SSF52058">
    <property type="entry name" value="L domain-like"/>
    <property type="match status" value="1"/>
</dbReference>
<dbReference type="PANTHER" id="PTHR46652:SF3">
    <property type="entry name" value="LEUCINE-RICH REPEAT-CONTAINING PROTEIN 9"/>
    <property type="match status" value="1"/>
</dbReference>
<dbReference type="PROSITE" id="PS51450">
    <property type="entry name" value="LRR"/>
    <property type="match status" value="6"/>
</dbReference>
<dbReference type="CDD" id="cd21340">
    <property type="entry name" value="PPP1R42"/>
    <property type="match status" value="1"/>
</dbReference>
<keyword evidence="4" id="KW-1185">Reference proteome</keyword>
<sequence>MEEVDGSARGHASRVREITTEVLVHASKLSVGKTEHLEHYLKRVTHLTLNGSEKKVIKRIQHLQRCPNLKVLYLYDNEIQVLEGLDGVSQLTHLHLQNNWIERMENLTALRQLEKVYLEGNRISRLEGLGNCLYLQELHLSNQRLSPSTVFSFEEETIRALSRSLRVLNLSNCHITATQSLLGLRALQQLDLSKNLIEELEDVFALLGGLYSLTELDLRSNPVTNIPKYREKAITFSSPRLALLDKKDIDMNQRRMMQSHLAHKHKKRQEAAENANNQRTYDTFGASSQSESYRAVKHGSTVHHLRNQSIAVGASKAAKPQWEVDGLGVAGSSCPRTTALVRSSHQSSNNNKHQ</sequence>
<comment type="caution">
    <text evidence="3">The sequence shown here is derived from an EMBL/GenBank/DDBJ whole genome shotgun (WGS) entry which is preliminary data.</text>
</comment>
<dbReference type="InterPro" id="IPR003591">
    <property type="entry name" value="Leu-rich_rpt_typical-subtyp"/>
</dbReference>
<keyword evidence="1" id="KW-0433">Leucine-rich repeat</keyword>